<dbReference type="InterPro" id="IPR000531">
    <property type="entry name" value="Beta-barrel_TonB"/>
</dbReference>
<dbReference type="Proteomes" id="UP001597469">
    <property type="component" value="Unassembled WGS sequence"/>
</dbReference>
<accession>A0ABW5M5L4</accession>
<dbReference type="SUPFAM" id="SSF56935">
    <property type="entry name" value="Porins"/>
    <property type="match status" value="1"/>
</dbReference>
<evidence type="ECO:0000256" key="1">
    <source>
        <dbReference type="ARBA" id="ARBA00004571"/>
    </source>
</evidence>
<evidence type="ECO:0000259" key="12">
    <source>
        <dbReference type="Pfam" id="PF07715"/>
    </source>
</evidence>
<keyword evidence="10" id="KW-0732">Signal</keyword>
<comment type="caution">
    <text evidence="13">The sequence shown here is derived from an EMBL/GenBank/DDBJ whole genome shotgun (WGS) entry which is preliminary data.</text>
</comment>
<dbReference type="PANTHER" id="PTHR30069:SF28">
    <property type="entry name" value="TONB-DEPENDENT RECEPTOR YNCD-RELATED"/>
    <property type="match status" value="1"/>
</dbReference>
<feature type="domain" description="TonB-dependent receptor plug" evidence="12">
    <location>
        <begin position="52"/>
        <end position="160"/>
    </location>
</feature>
<evidence type="ECO:0000256" key="3">
    <source>
        <dbReference type="ARBA" id="ARBA00022452"/>
    </source>
</evidence>
<keyword evidence="5 9" id="KW-0798">TonB box</keyword>
<dbReference type="RefSeq" id="WP_381523737.1">
    <property type="nucleotide sequence ID" value="NZ_JBHULN010000008.1"/>
</dbReference>
<keyword evidence="6 8" id="KW-0472">Membrane</keyword>
<dbReference type="InterPro" id="IPR012910">
    <property type="entry name" value="Plug_dom"/>
</dbReference>
<gene>
    <name evidence="13" type="ORF">ACFSUS_14480</name>
</gene>
<evidence type="ECO:0000256" key="10">
    <source>
        <dbReference type="SAM" id="SignalP"/>
    </source>
</evidence>
<evidence type="ECO:0000256" key="7">
    <source>
        <dbReference type="ARBA" id="ARBA00023237"/>
    </source>
</evidence>
<dbReference type="Gene3D" id="2.170.130.10">
    <property type="entry name" value="TonB-dependent receptor, plug domain"/>
    <property type="match status" value="1"/>
</dbReference>
<evidence type="ECO:0000256" key="5">
    <source>
        <dbReference type="ARBA" id="ARBA00023077"/>
    </source>
</evidence>
<evidence type="ECO:0000313" key="13">
    <source>
        <dbReference type="EMBL" id="MFD2571847.1"/>
    </source>
</evidence>
<evidence type="ECO:0000256" key="9">
    <source>
        <dbReference type="RuleBase" id="RU003357"/>
    </source>
</evidence>
<comment type="subcellular location">
    <subcellularLocation>
        <location evidence="1 8">Cell outer membrane</location>
        <topology evidence="1 8">Multi-pass membrane protein</topology>
    </subcellularLocation>
</comment>
<keyword evidence="4 8" id="KW-0812">Transmembrane</keyword>
<keyword evidence="14" id="KW-1185">Reference proteome</keyword>
<dbReference type="Gene3D" id="2.40.170.20">
    <property type="entry name" value="TonB-dependent receptor, beta-barrel domain"/>
    <property type="match status" value="1"/>
</dbReference>
<evidence type="ECO:0000256" key="8">
    <source>
        <dbReference type="PROSITE-ProRule" id="PRU01360"/>
    </source>
</evidence>
<feature type="chain" id="PRO_5045694389" evidence="10">
    <location>
        <begin position="22"/>
        <end position="711"/>
    </location>
</feature>
<keyword evidence="3 8" id="KW-1134">Transmembrane beta strand</keyword>
<comment type="similarity">
    <text evidence="8 9">Belongs to the TonB-dependent receptor family.</text>
</comment>
<dbReference type="Pfam" id="PF07715">
    <property type="entry name" value="Plug"/>
    <property type="match status" value="1"/>
</dbReference>
<feature type="signal peptide" evidence="10">
    <location>
        <begin position="1"/>
        <end position="21"/>
    </location>
</feature>
<evidence type="ECO:0000256" key="6">
    <source>
        <dbReference type="ARBA" id="ARBA00023136"/>
    </source>
</evidence>
<sequence length="711" mass="77178">MLTYSLPALFGLALLPAFLFAQITPPTAATSLDDTLQLNEVVVRGYATNRRLLETPASISLLTRRDLNQRFGTPTLVPALNTLPGVRADERSPGSYRLAIRGSAVRSPFGVRNIKTYWNEIPLTDAGGNTPLNALDVRALGRIEVIKGPSGSLYGAGTGGTILFSGLAVPPGQTSIELSALGGSYGLYGNGVAVQTGKNNSAISISYNHLQSDGYRDQSGLVRDNLSLTGSFTVSEKRTVSILGLYSDLHYQTPGGLTLAQFQANPRAARPATATLPGSVEQQAGIYQKLGFLGVSHEYRWNDRIQNTTVLYGSTTDFANPFITNYERRTDQGIGGRTITQIRLPNGPLPTTFTVGAELIRNFTVDRNFGNRGGTADTIQTDEELTARQSTLFAQAETELPARFRVTAGLSRNDVRYGFTRFPTQAIGALPATLLTRNFSPVWLPRVALARTFGETVSVFASISTGYSAPSSQEVRPSAGGFNNTLNPEQGTSYEVGVRGSAVNNKLRFDVAVYQLQLRQTIVRRSNEAGAEFFVNAGRTDQQGVEAQISFDFLSPTTYASATTTDRSLFSLLRLWHSLTLTNYRFRDYQQGATDLSNNRLPGVAPTTLVTGFDAETKPGLYAHVTFQFLNPFPLNDANTVMAAPTRLLQATLGFRRSLGQHWTVDVYASGDNLLNQTYSLGYDLNAVGNRYYNAAPTRNGVGGIRISTKW</sequence>
<evidence type="ECO:0000313" key="14">
    <source>
        <dbReference type="Proteomes" id="UP001597469"/>
    </source>
</evidence>
<keyword evidence="13" id="KW-0675">Receptor</keyword>
<organism evidence="13 14">
    <name type="scientific">Spirosoma soli</name>
    <dbReference type="NCBI Taxonomy" id="1770529"/>
    <lineage>
        <taxon>Bacteria</taxon>
        <taxon>Pseudomonadati</taxon>
        <taxon>Bacteroidota</taxon>
        <taxon>Cytophagia</taxon>
        <taxon>Cytophagales</taxon>
        <taxon>Cytophagaceae</taxon>
        <taxon>Spirosoma</taxon>
    </lineage>
</organism>
<evidence type="ECO:0000256" key="4">
    <source>
        <dbReference type="ARBA" id="ARBA00022692"/>
    </source>
</evidence>
<dbReference type="PANTHER" id="PTHR30069">
    <property type="entry name" value="TONB-DEPENDENT OUTER MEMBRANE RECEPTOR"/>
    <property type="match status" value="1"/>
</dbReference>
<dbReference type="PROSITE" id="PS52016">
    <property type="entry name" value="TONB_DEPENDENT_REC_3"/>
    <property type="match status" value="1"/>
</dbReference>
<protein>
    <submittedName>
        <fullName evidence="13">TonB-dependent receptor</fullName>
    </submittedName>
</protein>
<dbReference type="InterPro" id="IPR036942">
    <property type="entry name" value="Beta-barrel_TonB_sf"/>
</dbReference>
<keyword evidence="2 8" id="KW-0813">Transport</keyword>
<dbReference type="Pfam" id="PF00593">
    <property type="entry name" value="TonB_dep_Rec_b-barrel"/>
    <property type="match status" value="1"/>
</dbReference>
<proteinExistence type="inferred from homology"/>
<dbReference type="EMBL" id="JBHULN010000008">
    <property type="protein sequence ID" value="MFD2571847.1"/>
    <property type="molecule type" value="Genomic_DNA"/>
</dbReference>
<feature type="domain" description="TonB-dependent receptor-like beta-barrel" evidence="11">
    <location>
        <begin position="244"/>
        <end position="674"/>
    </location>
</feature>
<name>A0ABW5M5L4_9BACT</name>
<evidence type="ECO:0000259" key="11">
    <source>
        <dbReference type="Pfam" id="PF00593"/>
    </source>
</evidence>
<reference evidence="14" key="1">
    <citation type="journal article" date="2019" name="Int. J. Syst. Evol. Microbiol.">
        <title>The Global Catalogue of Microorganisms (GCM) 10K type strain sequencing project: providing services to taxonomists for standard genome sequencing and annotation.</title>
        <authorList>
            <consortium name="The Broad Institute Genomics Platform"/>
            <consortium name="The Broad Institute Genome Sequencing Center for Infectious Disease"/>
            <person name="Wu L."/>
            <person name="Ma J."/>
        </authorList>
    </citation>
    <scope>NUCLEOTIDE SEQUENCE [LARGE SCALE GENOMIC DNA]</scope>
    <source>
        <strain evidence="14">KCTC 42805</strain>
    </source>
</reference>
<keyword evidence="7 8" id="KW-0998">Cell outer membrane</keyword>
<dbReference type="InterPro" id="IPR039426">
    <property type="entry name" value="TonB-dep_rcpt-like"/>
</dbReference>
<evidence type="ECO:0000256" key="2">
    <source>
        <dbReference type="ARBA" id="ARBA00022448"/>
    </source>
</evidence>
<dbReference type="InterPro" id="IPR037066">
    <property type="entry name" value="Plug_dom_sf"/>
</dbReference>